<proteinExistence type="predicted"/>
<sequence>MDGPSHNILSSSSLWADNNSSSTLRTRLRSQDAVAPTSSQKPLTYDVLQQFRACFGADHGAPVSDTRAPDVTECRDSDAVTQLREAFAQAGMNLHASATAQLAEAHTDIQSKISRFVAESSATLSKSDDLYSNIAFPLSATLCHSDNFPRASIQNHLANQKAEIEEAKEELRQLGAQWDACVQAELDVWNLLTGEASQSDAEIDKDAAKMTKKFKAEAENIVRDQCKLLEDMEKEFKAKIQAETVTLMQMIMD</sequence>
<name>A0A9P9FMN2_9HYPO</name>
<accession>A0A9P9FMN2</accession>
<organism evidence="2 3">
    <name type="scientific">Dactylonectria macrodidyma</name>
    <dbReference type="NCBI Taxonomy" id="307937"/>
    <lineage>
        <taxon>Eukaryota</taxon>
        <taxon>Fungi</taxon>
        <taxon>Dikarya</taxon>
        <taxon>Ascomycota</taxon>
        <taxon>Pezizomycotina</taxon>
        <taxon>Sordariomycetes</taxon>
        <taxon>Hypocreomycetidae</taxon>
        <taxon>Hypocreales</taxon>
        <taxon>Nectriaceae</taxon>
        <taxon>Dactylonectria</taxon>
    </lineage>
</organism>
<protein>
    <submittedName>
        <fullName evidence="2">Uncharacterized protein</fullName>
    </submittedName>
</protein>
<evidence type="ECO:0000313" key="3">
    <source>
        <dbReference type="Proteomes" id="UP000738349"/>
    </source>
</evidence>
<comment type="caution">
    <text evidence="2">The sequence shown here is derived from an EMBL/GenBank/DDBJ whole genome shotgun (WGS) entry which is preliminary data.</text>
</comment>
<reference evidence="2" key="1">
    <citation type="journal article" date="2021" name="Nat. Commun.">
        <title>Genetic determinants of endophytism in the Arabidopsis root mycobiome.</title>
        <authorList>
            <person name="Mesny F."/>
            <person name="Miyauchi S."/>
            <person name="Thiergart T."/>
            <person name="Pickel B."/>
            <person name="Atanasova L."/>
            <person name="Karlsson M."/>
            <person name="Huettel B."/>
            <person name="Barry K.W."/>
            <person name="Haridas S."/>
            <person name="Chen C."/>
            <person name="Bauer D."/>
            <person name="Andreopoulos W."/>
            <person name="Pangilinan J."/>
            <person name="LaButti K."/>
            <person name="Riley R."/>
            <person name="Lipzen A."/>
            <person name="Clum A."/>
            <person name="Drula E."/>
            <person name="Henrissat B."/>
            <person name="Kohler A."/>
            <person name="Grigoriev I.V."/>
            <person name="Martin F.M."/>
            <person name="Hacquard S."/>
        </authorList>
    </citation>
    <scope>NUCLEOTIDE SEQUENCE</scope>
    <source>
        <strain evidence="2">MPI-CAGE-AT-0147</strain>
    </source>
</reference>
<dbReference type="AlphaFoldDB" id="A0A9P9FMN2"/>
<dbReference type="EMBL" id="JAGMUV010000003">
    <property type="protein sequence ID" value="KAH7165363.1"/>
    <property type="molecule type" value="Genomic_DNA"/>
</dbReference>
<evidence type="ECO:0000313" key="2">
    <source>
        <dbReference type="EMBL" id="KAH7165363.1"/>
    </source>
</evidence>
<gene>
    <name evidence="2" type="ORF">EDB81DRAFT_250307</name>
</gene>
<keyword evidence="3" id="KW-1185">Reference proteome</keyword>
<keyword evidence="1" id="KW-0175">Coiled coil</keyword>
<dbReference type="Proteomes" id="UP000738349">
    <property type="component" value="Unassembled WGS sequence"/>
</dbReference>
<feature type="coiled-coil region" evidence="1">
    <location>
        <begin position="150"/>
        <end position="177"/>
    </location>
</feature>
<dbReference type="OrthoDB" id="4869153at2759"/>
<evidence type="ECO:0000256" key="1">
    <source>
        <dbReference type="SAM" id="Coils"/>
    </source>
</evidence>